<organism evidence="5 6">
    <name type="scientific">Raphanus sativus</name>
    <name type="common">Radish</name>
    <name type="synonym">Raphanus raphanistrum var. sativus</name>
    <dbReference type="NCBI Taxonomy" id="3726"/>
    <lineage>
        <taxon>Eukaryota</taxon>
        <taxon>Viridiplantae</taxon>
        <taxon>Streptophyta</taxon>
        <taxon>Embryophyta</taxon>
        <taxon>Tracheophyta</taxon>
        <taxon>Spermatophyta</taxon>
        <taxon>Magnoliopsida</taxon>
        <taxon>eudicotyledons</taxon>
        <taxon>Gunneridae</taxon>
        <taxon>Pentapetalae</taxon>
        <taxon>rosids</taxon>
        <taxon>malvids</taxon>
        <taxon>Brassicales</taxon>
        <taxon>Brassicaceae</taxon>
        <taxon>Brassiceae</taxon>
        <taxon>Raphanus</taxon>
    </lineage>
</organism>
<dbReference type="OrthoDB" id="338531at2759"/>
<keyword evidence="1" id="KW-0539">Nucleus</keyword>
<dbReference type="SMART" id="SM00398">
    <property type="entry name" value="HMG"/>
    <property type="match status" value="1"/>
</dbReference>
<dbReference type="InterPro" id="IPR045303">
    <property type="entry name" value="ARID_HMGB9-like"/>
</dbReference>
<feature type="DNA-binding region" description="HMG box" evidence="1">
    <location>
        <begin position="233"/>
        <end position="300"/>
    </location>
</feature>
<dbReference type="SMART" id="SM01014">
    <property type="entry name" value="ARID"/>
    <property type="match status" value="1"/>
</dbReference>
<dbReference type="PANTHER" id="PTHR46691">
    <property type="entry name" value="HIGH MOBILITY GROUP B PROTEIN 9"/>
    <property type="match status" value="1"/>
</dbReference>
<keyword evidence="1" id="KW-0238">DNA-binding</keyword>
<evidence type="ECO:0000259" key="3">
    <source>
        <dbReference type="PROSITE" id="PS50118"/>
    </source>
</evidence>
<dbReference type="GeneID" id="108859093"/>
<reference evidence="6" key="2">
    <citation type="submission" date="2025-08" db="UniProtKB">
        <authorList>
            <consortium name="RefSeq"/>
        </authorList>
    </citation>
    <scope>IDENTIFICATION</scope>
    <source>
        <tissue evidence="6">Leaf</tissue>
    </source>
</reference>
<dbReference type="InterPro" id="IPR036431">
    <property type="entry name" value="ARID_dom_sf"/>
</dbReference>
<evidence type="ECO:0000256" key="2">
    <source>
        <dbReference type="SAM" id="MobiDB-lite"/>
    </source>
</evidence>
<sequence length="318" mass="35333">MSTVSPSSQLVQVVPDNKNNTGDSSDKVKYEDLVLNPDIFLEHLRALLGMLGNPLKVPTVGGSSLDLHRLFVEVTSRGGIAKVIKDRRWREVIGAFNFPNTITSASFVLRRYYFKFLFQMEHVYYLDQSVSTMKSAEEAMHSLSLNLEEGGADEPGIGSVVNGVIDAKFEGGYLVTMKVGSKVMKGVLYHGVKRPSQQPQQTMGTPPSGMALASQRRAKKKARGAAEVDSQKPKCHRSGYNFFFAEQYARLKPEYHGKERFITKMIGRMWGDLSESEKQVYQDKGVKDVERYRTEMMEYKSAHEAGASASAAAATVAQ</sequence>
<dbReference type="Pfam" id="PF00505">
    <property type="entry name" value="HMG_box"/>
    <property type="match status" value="1"/>
</dbReference>
<reference evidence="5" key="1">
    <citation type="journal article" date="2019" name="Database">
        <title>The radish genome database (RadishGD): an integrated information resource for radish genomics.</title>
        <authorList>
            <person name="Yu H.J."/>
            <person name="Baek S."/>
            <person name="Lee Y.J."/>
            <person name="Cho A."/>
            <person name="Mun J.H."/>
        </authorList>
    </citation>
    <scope>NUCLEOTIDE SEQUENCE [LARGE SCALE GENOMIC DNA]</scope>
    <source>
        <strain evidence="5">cv. WK10039</strain>
    </source>
</reference>
<feature type="domain" description="ARID" evidence="4">
    <location>
        <begin position="34"/>
        <end position="125"/>
    </location>
</feature>
<accession>A0A6J0NVJ5</accession>
<dbReference type="PROSITE" id="PS51011">
    <property type="entry name" value="ARID"/>
    <property type="match status" value="1"/>
</dbReference>
<dbReference type="SUPFAM" id="SSF47095">
    <property type="entry name" value="HMG-box"/>
    <property type="match status" value="1"/>
</dbReference>
<proteinExistence type="predicted"/>
<evidence type="ECO:0000313" key="5">
    <source>
        <dbReference type="Proteomes" id="UP000504610"/>
    </source>
</evidence>
<feature type="domain" description="HMG box" evidence="3">
    <location>
        <begin position="233"/>
        <end position="300"/>
    </location>
</feature>
<dbReference type="GO" id="GO:0005634">
    <property type="term" value="C:nucleus"/>
    <property type="evidence" value="ECO:0007669"/>
    <property type="project" value="UniProtKB-UniRule"/>
</dbReference>
<dbReference type="Proteomes" id="UP000504610">
    <property type="component" value="Chromosome 5"/>
</dbReference>
<feature type="region of interest" description="Disordered" evidence="2">
    <location>
        <begin position="1"/>
        <end position="25"/>
    </location>
</feature>
<evidence type="ECO:0000256" key="1">
    <source>
        <dbReference type="PROSITE-ProRule" id="PRU00267"/>
    </source>
</evidence>
<feature type="compositionally biased region" description="Low complexity" evidence="2">
    <location>
        <begin position="1"/>
        <end position="15"/>
    </location>
</feature>
<dbReference type="InterPro" id="IPR036910">
    <property type="entry name" value="HMG_box_dom_sf"/>
</dbReference>
<dbReference type="KEGG" id="rsz:108859093"/>
<dbReference type="InterPro" id="IPR001606">
    <property type="entry name" value="ARID_dom"/>
</dbReference>
<dbReference type="Gene3D" id="1.10.150.60">
    <property type="entry name" value="ARID DNA-binding domain"/>
    <property type="match status" value="1"/>
</dbReference>
<dbReference type="PROSITE" id="PS50118">
    <property type="entry name" value="HMG_BOX_2"/>
    <property type="match status" value="1"/>
</dbReference>
<dbReference type="SMART" id="SM00501">
    <property type="entry name" value="BRIGHT"/>
    <property type="match status" value="1"/>
</dbReference>
<evidence type="ECO:0000259" key="4">
    <source>
        <dbReference type="PROSITE" id="PS51011"/>
    </source>
</evidence>
<name>A0A6J0NVJ5_RAPSA</name>
<dbReference type="Pfam" id="PF01388">
    <property type="entry name" value="ARID"/>
    <property type="match status" value="1"/>
</dbReference>
<evidence type="ECO:0000313" key="6">
    <source>
        <dbReference type="RefSeq" id="XP_018488440.1"/>
    </source>
</evidence>
<dbReference type="PANTHER" id="PTHR46691:SF6">
    <property type="entry name" value="HIGH MOBILITY GROUP B PROTEIN 10-RELATED"/>
    <property type="match status" value="1"/>
</dbReference>
<dbReference type="SUPFAM" id="SSF46774">
    <property type="entry name" value="ARID-like"/>
    <property type="match status" value="1"/>
</dbReference>
<gene>
    <name evidence="6" type="primary">LOC108859093</name>
</gene>
<dbReference type="Gene3D" id="1.10.30.10">
    <property type="entry name" value="High mobility group box domain"/>
    <property type="match status" value="1"/>
</dbReference>
<protein>
    <submittedName>
        <fullName evidence="6">High mobility group B protein 10</fullName>
    </submittedName>
</protein>
<dbReference type="CDD" id="cd22009">
    <property type="entry name" value="HMG-box_AtHMGB9-like"/>
    <property type="match status" value="1"/>
</dbReference>
<dbReference type="InterPro" id="IPR009071">
    <property type="entry name" value="HMG_box_dom"/>
</dbReference>
<dbReference type="CDD" id="cd16872">
    <property type="entry name" value="ARID_HMGB9-like"/>
    <property type="match status" value="1"/>
</dbReference>
<dbReference type="AlphaFoldDB" id="A0A6J0NVJ5"/>
<keyword evidence="5" id="KW-1185">Reference proteome</keyword>
<dbReference type="GO" id="GO:0003677">
    <property type="term" value="F:DNA binding"/>
    <property type="evidence" value="ECO:0007669"/>
    <property type="project" value="UniProtKB-UniRule"/>
</dbReference>
<dbReference type="RefSeq" id="XP_018488440.1">
    <property type="nucleotide sequence ID" value="XM_018632938.2"/>
</dbReference>